<protein>
    <submittedName>
        <fullName evidence="1">UPF0280 family protein</fullName>
    </submittedName>
</protein>
<evidence type="ECO:0000313" key="2">
    <source>
        <dbReference type="Proteomes" id="UP000528734"/>
    </source>
</evidence>
<dbReference type="NCBIfam" id="NF003322">
    <property type="entry name" value="PRK04334.1-2"/>
    <property type="match status" value="1"/>
</dbReference>
<comment type="caution">
    <text evidence="1">The sequence shown here is derived from an EMBL/GenBank/DDBJ whole genome shotgun (WGS) entry which is preliminary data.</text>
</comment>
<dbReference type="EMBL" id="JAAVLW010000001">
    <property type="protein sequence ID" value="NOJ45233.1"/>
    <property type="molecule type" value="Genomic_DNA"/>
</dbReference>
<evidence type="ECO:0000313" key="1">
    <source>
        <dbReference type="EMBL" id="NOJ45233.1"/>
    </source>
</evidence>
<dbReference type="SUPFAM" id="SSF143631">
    <property type="entry name" value="ApbE-like"/>
    <property type="match status" value="1"/>
</dbReference>
<gene>
    <name evidence="1" type="ORF">HCN50_03035</name>
</gene>
<dbReference type="AlphaFoldDB" id="A0A7Y4H0P3"/>
<sequence length="309" mass="32442">MKRLPQMALLPDGKRLHLQDGPIDLIIEAKGNKREMRAAYDAAARRFTGLLDELCEELIELRTAADPARCALNGVVARRMHAAVAPFAAEHFITPMAAVAGSVAEEILGAMLGAARLDRAYVNNGGDIALHLMDGEQFTIGLMDRPDHLGVMQTFTIEANDAARGIATSGRHGRSFSLGIADAVTVLARTASQADAAATIIANAVDLPGHPAIVRCPANELQPDTDLGARLVTRAVGELRTEEIDDALRAGVNRAQQLLVAGLIEGAALRLLGETAAVGSTGIRASLPTVHGITVESTSACLIGSEADR</sequence>
<organism evidence="1 2">
    <name type="scientific">Bradyrhizobium archetypum</name>
    <dbReference type="NCBI Taxonomy" id="2721160"/>
    <lineage>
        <taxon>Bacteria</taxon>
        <taxon>Pseudomonadati</taxon>
        <taxon>Pseudomonadota</taxon>
        <taxon>Alphaproteobacteria</taxon>
        <taxon>Hyphomicrobiales</taxon>
        <taxon>Nitrobacteraceae</taxon>
        <taxon>Bradyrhizobium</taxon>
    </lineage>
</organism>
<dbReference type="PIRSF" id="PIRSF006421">
    <property type="entry name" value="UCP006421"/>
    <property type="match status" value="1"/>
</dbReference>
<dbReference type="RefSeq" id="WP_171708119.1">
    <property type="nucleotide sequence ID" value="NZ_JAAVLW010000001.1"/>
</dbReference>
<dbReference type="InterPro" id="IPR003374">
    <property type="entry name" value="ApbE-like_sf"/>
</dbReference>
<dbReference type="Proteomes" id="UP000528734">
    <property type="component" value="Unassembled WGS sequence"/>
</dbReference>
<accession>A0A7Y4H0P3</accession>
<keyword evidence="2" id="KW-1185">Reference proteome</keyword>
<dbReference type="Gene3D" id="3.10.520.10">
    <property type="entry name" value="ApbE-like domains"/>
    <property type="match status" value="1"/>
</dbReference>
<proteinExistence type="predicted"/>
<name>A0A7Y4H0P3_9BRAD</name>
<dbReference type="InterPro" id="IPR007183">
    <property type="entry name" value="UPF0280"/>
</dbReference>
<reference evidence="1 2" key="1">
    <citation type="submission" date="2020-03" db="EMBL/GenBank/DDBJ databases">
        <title>Bradyrhizobium diversity isolated from nodules of Muelleranthus trifoliolatus.</title>
        <authorList>
            <person name="Klepa M."/>
            <person name="Helene L."/>
            <person name="Hungria M."/>
        </authorList>
    </citation>
    <scope>NUCLEOTIDE SEQUENCE [LARGE SCALE GENOMIC DNA]</scope>
    <source>
        <strain evidence="1 2">WSM 1744</strain>
    </source>
</reference>